<organism evidence="2 3">
    <name type="scientific">Rhodoferax lithotrophicus</name>
    <dbReference type="NCBI Taxonomy" id="2798804"/>
    <lineage>
        <taxon>Bacteria</taxon>
        <taxon>Pseudomonadati</taxon>
        <taxon>Pseudomonadota</taxon>
        <taxon>Betaproteobacteria</taxon>
        <taxon>Burkholderiales</taxon>
        <taxon>Comamonadaceae</taxon>
        <taxon>Rhodoferax</taxon>
    </lineage>
</organism>
<proteinExistence type="predicted"/>
<name>A0ABN6DAX1_9BURK</name>
<sequence length="70" mass="7812">MLSKLVAQRLFALFCSGWLLLNFPLLGLWDIDVTVMGLPLLPTALLGLWAILIGALAWLMERQTKTEKAD</sequence>
<dbReference type="EMBL" id="AP024238">
    <property type="protein sequence ID" value="BCO29159.1"/>
    <property type="molecule type" value="Genomic_DNA"/>
</dbReference>
<reference evidence="2 3" key="1">
    <citation type="journal article" date="2021" name="Microbiol. Spectr.">
        <title>A Single Bacterium Capable of Oxidation and Reduction of Iron at Circumneutral pH.</title>
        <authorList>
            <person name="Kato S."/>
            <person name="Ohkuma M."/>
        </authorList>
    </citation>
    <scope>NUCLEOTIDE SEQUENCE [LARGE SCALE GENOMIC DNA]</scope>
    <source>
        <strain evidence="2 3">MIZ03</strain>
    </source>
</reference>
<evidence type="ECO:0000256" key="1">
    <source>
        <dbReference type="SAM" id="Phobius"/>
    </source>
</evidence>
<protein>
    <recommendedName>
        <fullName evidence="4">DUF3311 domain-containing protein</fullName>
    </recommendedName>
</protein>
<gene>
    <name evidence="2" type="ORF">MIZ03_4071</name>
</gene>
<keyword evidence="1" id="KW-1133">Transmembrane helix</keyword>
<accession>A0ABN6DAX1</accession>
<keyword evidence="1" id="KW-0812">Transmembrane</keyword>
<evidence type="ECO:0008006" key="4">
    <source>
        <dbReference type="Google" id="ProtNLM"/>
    </source>
</evidence>
<keyword evidence="3" id="KW-1185">Reference proteome</keyword>
<evidence type="ECO:0000313" key="3">
    <source>
        <dbReference type="Proteomes" id="UP000824366"/>
    </source>
</evidence>
<feature type="transmembrane region" description="Helical" evidence="1">
    <location>
        <begin position="37"/>
        <end position="59"/>
    </location>
</feature>
<evidence type="ECO:0000313" key="2">
    <source>
        <dbReference type="EMBL" id="BCO29159.1"/>
    </source>
</evidence>
<dbReference type="Proteomes" id="UP000824366">
    <property type="component" value="Chromosome"/>
</dbReference>
<keyword evidence="1" id="KW-0472">Membrane</keyword>